<feature type="compositionally biased region" description="Basic and acidic residues" evidence="7">
    <location>
        <begin position="148"/>
        <end position="172"/>
    </location>
</feature>
<evidence type="ECO:0000256" key="4">
    <source>
        <dbReference type="ARBA" id="ARBA00022824"/>
    </source>
</evidence>
<dbReference type="GO" id="GO:0006624">
    <property type="term" value="P:vacuolar protein processing"/>
    <property type="evidence" value="ECO:0007669"/>
    <property type="project" value="TreeGrafter"/>
</dbReference>
<accession>A0A8J4PRU4</accession>
<dbReference type="AlphaFoldDB" id="A0A8J4PRU4"/>
<comment type="similarity">
    <text evidence="2">Belongs to the TMEM208 family.</text>
</comment>
<evidence type="ECO:0000256" key="7">
    <source>
        <dbReference type="SAM" id="MobiDB-lite"/>
    </source>
</evidence>
<comment type="caution">
    <text evidence="9">The sequence shown here is derived from an EMBL/GenBank/DDBJ whole genome shotgun (WGS) entry which is preliminary data.</text>
</comment>
<evidence type="ECO:0000313" key="9">
    <source>
        <dbReference type="EMBL" id="KAF2073263.1"/>
    </source>
</evidence>
<dbReference type="OrthoDB" id="276296at2759"/>
<name>A0A8J4PRU4_9MYCE</name>
<dbReference type="Proteomes" id="UP000695562">
    <property type="component" value="Unassembled WGS sequence"/>
</dbReference>
<sequence length="172" mass="20028">MSNQGAKKRKQKNDEIIKRLQILLASSNLLYILYRIIYHSDSFGGWKWFTFILMCILNGVSYFLLSAMTRVSYNQSGELIDGGSELSGGFCEYYFDIIYICSGVQILGLLSDKFLWILLIIPGFATYKIWTSFIAPWIFAAPEEQPVEDEKARKKREKLEKKQEKPKVRYVR</sequence>
<dbReference type="Pfam" id="PF05620">
    <property type="entry name" value="TMEM208_SND2"/>
    <property type="match status" value="1"/>
</dbReference>
<feature type="transmembrane region" description="Helical" evidence="8">
    <location>
        <begin position="46"/>
        <end position="65"/>
    </location>
</feature>
<dbReference type="GO" id="GO:0005773">
    <property type="term" value="C:vacuole"/>
    <property type="evidence" value="ECO:0007669"/>
    <property type="project" value="GOC"/>
</dbReference>
<protein>
    <recommendedName>
        <fullName evidence="11">Transmembrane protein</fullName>
    </recommendedName>
</protein>
<evidence type="ECO:0000256" key="1">
    <source>
        <dbReference type="ARBA" id="ARBA00004477"/>
    </source>
</evidence>
<evidence type="ECO:0000256" key="6">
    <source>
        <dbReference type="ARBA" id="ARBA00023136"/>
    </source>
</evidence>
<dbReference type="EMBL" id="AJWJ01000216">
    <property type="protein sequence ID" value="KAF2073263.1"/>
    <property type="molecule type" value="Genomic_DNA"/>
</dbReference>
<keyword evidence="5 8" id="KW-1133">Transmembrane helix</keyword>
<dbReference type="PANTHER" id="PTHR13505:SF7">
    <property type="entry name" value="TRANSMEMBRANE PROTEIN 208"/>
    <property type="match status" value="1"/>
</dbReference>
<keyword evidence="3 8" id="KW-0812">Transmembrane</keyword>
<keyword evidence="6 8" id="KW-0472">Membrane</keyword>
<comment type="subcellular location">
    <subcellularLocation>
        <location evidence="1">Endoplasmic reticulum membrane</location>
        <topology evidence="1">Multi-pass membrane protein</topology>
    </subcellularLocation>
</comment>
<evidence type="ECO:0000256" key="8">
    <source>
        <dbReference type="SAM" id="Phobius"/>
    </source>
</evidence>
<evidence type="ECO:0008006" key="11">
    <source>
        <dbReference type="Google" id="ProtNLM"/>
    </source>
</evidence>
<organism evidence="9 10">
    <name type="scientific">Polysphondylium violaceum</name>
    <dbReference type="NCBI Taxonomy" id="133409"/>
    <lineage>
        <taxon>Eukaryota</taxon>
        <taxon>Amoebozoa</taxon>
        <taxon>Evosea</taxon>
        <taxon>Eumycetozoa</taxon>
        <taxon>Dictyostelia</taxon>
        <taxon>Dictyosteliales</taxon>
        <taxon>Dictyosteliaceae</taxon>
        <taxon>Polysphondylium</taxon>
    </lineage>
</organism>
<feature type="region of interest" description="Disordered" evidence="7">
    <location>
        <begin position="145"/>
        <end position="172"/>
    </location>
</feature>
<gene>
    <name evidence="9" type="ORF">CYY_005425</name>
</gene>
<reference evidence="9" key="1">
    <citation type="submission" date="2020-01" db="EMBL/GenBank/DDBJ databases">
        <title>Development of genomics and gene disruption for Polysphondylium violaceum indicates a role for the polyketide synthase stlB in stalk morphogenesis.</title>
        <authorList>
            <person name="Narita B."/>
            <person name="Kawabe Y."/>
            <person name="Kin K."/>
            <person name="Saito T."/>
            <person name="Gibbs R."/>
            <person name="Kuspa A."/>
            <person name="Muzny D."/>
            <person name="Queller D."/>
            <person name="Richards S."/>
            <person name="Strassman J."/>
            <person name="Sucgang R."/>
            <person name="Worley K."/>
            <person name="Schaap P."/>
        </authorList>
    </citation>
    <scope>NUCLEOTIDE SEQUENCE</scope>
    <source>
        <strain evidence="9">QSvi11</strain>
    </source>
</reference>
<feature type="transmembrane region" description="Helical" evidence="8">
    <location>
        <begin position="114"/>
        <end position="139"/>
    </location>
</feature>
<evidence type="ECO:0000313" key="10">
    <source>
        <dbReference type="Proteomes" id="UP000695562"/>
    </source>
</evidence>
<keyword evidence="4" id="KW-0256">Endoplasmic reticulum</keyword>
<evidence type="ECO:0000256" key="5">
    <source>
        <dbReference type="ARBA" id="ARBA00022989"/>
    </source>
</evidence>
<dbReference type="GO" id="GO:0005789">
    <property type="term" value="C:endoplasmic reticulum membrane"/>
    <property type="evidence" value="ECO:0007669"/>
    <property type="project" value="UniProtKB-SubCell"/>
</dbReference>
<proteinExistence type="inferred from homology"/>
<keyword evidence="10" id="KW-1185">Reference proteome</keyword>
<dbReference type="InterPro" id="IPR008506">
    <property type="entry name" value="SND2/TMEM208"/>
</dbReference>
<feature type="transmembrane region" description="Helical" evidence="8">
    <location>
        <begin position="20"/>
        <end position="40"/>
    </location>
</feature>
<dbReference type="PANTHER" id="PTHR13505">
    <property type="entry name" value="TRANSMEMBRANE PROTEIN 208"/>
    <property type="match status" value="1"/>
</dbReference>
<evidence type="ECO:0000256" key="3">
    <source>
        <dbReference type="ARBA" id="ARBA00022692"/>
    </source>
</evidence>
<evidence type="ECO:0000256" key="2">
    <source>
        <dbReference type="ARBA" id="ARBA00009950"/>
    </source>
</evidence>